<protein>
    <submittedName>
        <fullName evidence="1">Uncharacterized protein</fullName>
    </submittedName>
</protein>
<evidence type="ECO:0000313" key="1">
    <source>
        <dbReference type="EMBL" id="CAG7910237.1"/>
    </source>
</evidence>
<name>A0A8D9MFC8_BRACM</name>
<dbReference type="AlphaFoldDB" id="A0A8D9MFC8"/>
<gene>
    <name evidence="1" type="ORF">BRAPAZ1V2_A10P14830.2</name>
</gene>
<dbReference type="EMBL" id="LS974626">
    <property type="protein sequence ID" value="CAG7910237.1"/>
    <property type="molecule type" value="Genomic_DNA"/>
</dbReference>
<feature type="non-terminal residue" evidence="1">
    <location>
        <position position="1"/>
    </location>
</feature>
<dbReference type="Proteomes" id="UP000694005">
    <property type="component" value="Chromosome A10"/>
</dbReference>
<proteinExistence type="predicted"/>
<evidence type="ECO:0000313" key="2">
    <source>
        <dbReference type="Proteomes" id="UP000694005"/>
    </source>
</evidence>
<accession>A0A8D9MFC8</accession>
<organism evidence="1 2">
    <name type="scientific">Brassica campestris</name>
    <name type="common">Field mustard</name>
    <dbReference type="NCBI Taxonomy" id="3711"/>
    <lineage>
        <taxon>Eukaryota</taxon>
        <taxon>Viridiplantae</taxon>
        <taxon>Streptophyta</taxon>
        <taxon>Embryophyta</taxon>
        <taxon>Tracheophyta</taxon>
        <taxon>Spermatophyta</taxon>
        <taxon>Magnoliopsida</taxon>
        <taxon>eudicotyledons</taxon>
        <taxon>Gunneridae</taxon>
        <taxon>Pentapetalae</taxon>
        <taxon>rosids</taxon>
        <taxon>malvids</taxon>
        <taxon>Brassicales</taxon>
        <taxon>Brassicaceae</taxon>
        <taxon>Brassiceae</taxon>
        <taxon>Brassica</taxon>
    </lineage>
</organism>
<dbReference type="Gramene" id="A10p14830.2_BraZ1">
    <property type="protein sequence ID" value="A10p14830.2_BraZ1.CDS.1"/>
    <property type="gene ID" value="A10g14830.2_BraZ1"/>
</dbReference>
<sequence length="56" mass="6511">GEPIRGSIRSVEPRKDPFLNQFYYICTTDPLAFDCLQFGPKSCRFLQLLFNYGPHL</sequence>
<reference evidence="1 2" key="1">
    <citation type="submission" date="2021-07" db="EMBL/GenBank/DDBJ databases">
        <authorList>
            <consortium name="Genoscope - CEA"/>
            <person name="William W."/>
        </authorList>
    </citation>
    <scope>NUCLEOTIDE SEQUENCE [LARGE SCALE GENOMIC DNA]</scope>
</reference>